<dbReference type="HOGENOM" id="CLU_3292205_0_0_9"/>
<comment type="caution">
    <text evidence="1">The sequence shown here is derived from an EMBL/GenBank/DDBJ whole genome shotgun (WGS) entry which is preliminary data.</text>
</comment>
<reference evidence="1 2" key="1">
    <citation type="submission" date="2010-08" db="EMBL/GenBank/DDBJ databases">
        <authorList>
            <person name="Weinstock G."/>
            <person name="Sodergren E."/>
            <person name="Clifton S."/>
            <person name="Fulton L."/>
            <person name="Fulton B."/>
            <person name="Courtney L."/>
            <person name="Fronick C."/>
            <person name="Harrison M."/>
            <person name="Strong C."/>
            <person name="Farmer C."/>
            <person name="Delahaunty K."/>
            <person name="Markovic C."/>
            <person name="Hall O."/>
            <person name="Minx P."/>
            <person name="Tomlinson C."/>
            <person name="Mitreva M."/>
            <person name="Hou S."/>
            <person name="Chen J."/>
            <person name="Wollam A."/>
            <person name="Pepin K.H."/>
            <person name="Johnson M."/>
            <person name="Bhonagiri V."/>
            <person name="Zhang X."/>
            <person name="Suruliraj S."/>
            <person name="Warren W."/>
            <person name="Chinwalla A."/>
            <person name="Mardis E.R."/>
            <person name="Wilson R.K."/>
        </authorList>
    </citation>
    <scope>NUCLEOTIDE SEQUENCE [LARGE SCALE GENOMIC DNA]</scope>
    <source>
        <strain evidence="1 2">F0359</strain>
    </source>
</reference>
<proteinExistence type="predicted"/>
<keyword evidence="2" id="KW-1185">Reference proteome</keyword>
<organism evidence="1 2">
    <name type="scientific">Megasphaera micronuciformis F0359</name>
    <dbReference type="NCBI Taxonomy" id="706434"/>
    <lineage>
        <taxon>Bacteria</taxon>
        <taxon>Bacillati</taxon>
        <taxon>Bacillota</taxon>
        <taxon>Negativicutes</taxon>
        <taxon>Veillonellales</taxon>
        <taxon>Veillonellaceae</taxon>
        <taxon>Megasphaera</taxon>
    </lineage>
</organism>
<evidence type="ECO:0000313" key="1">
    <source>
        <dbReference type="EMBL" id="EFQ03559.1"/>
    </source>
</evidence>
<dbReference type="AlphaFoldDB" id="E2ZDJ7"/>
<evidence type="ECO:0000313" key="2">
    <source>
        <dbReference type="Proteomes" id="UP000003195"/>
    </source>
</evidence>
<dbReference type="Proteomes" id="UP000003195">
    <property type="component" value="Unassembled WGS sequence"/>
</dbReference>
<accession>E2ZDJ7</accession>
<name>E2ZDJ7_9FIRM</name>
<protein>
    <submittedName>
        <fullName evidence="1">Uncharacterized protein</fullName>
    </submittedName>
</protein>
<dbReference type="EMBL" id="AECS01000039">
    <property type="protein sequence ID" value="EFQ03559.1"/>
    <property type="molecule type" value="Genomic_DNA"/>
</dbReference>
<gene>
    <name evidence="1" type="ORF">HMPREF9429_01500</name>
</gene>
<sequence>MTRNKKAAALWYFNKHLCYNDRGQKCILWMFVAESTAFQL</sequence>